<name>A0A177WQL9_BATDL</name>
<accession>A0A177WQL9</accession>
<gene>
    <name evidence="2" type="ORF">BDEG_25869</name>
</gene>
<keyword evidence="1" id="KW-0812">Transmembrane</keyword>
<protein>
    <recommendedName>
        <fullName evidence="4">Hexosyltransferase</fullName>
    </recommendedName>
</protein>
<organism evidence="2 3">
    <name type="scientific">Batrachochytrium dendrobatidis (strain JEL423)</name>
    <dbReference type="NCBI Taxonomy" id="403673"/>
    <lineage>
        <taxon>Eukaryota</taxon>
        <taxon>Fungi</taxon>
        <taxon>Fungi incertae sedis</taxon>
        <taxon>Chytridiomycota</taxon>
        <taxon>Chytridiomycota incertae sedis</taxon>
        <taxon>Chytridiomycetes</taxon>
        <taxon>Rhizophydiales</taxon>
        <taxon>Rhizophydiales incertae sedis</taxon>
        <taxon>Batrachochytrium</taxon>
    </lineage>
</organism>
<reference evidence="2 3" key="1">
    <citation type="submission" date="2006-10" db="EMBL/GenBank/DDBJ databases">
        <title>The Genome Sequence of Batrachochytrium dendrobatidis JEL423.</title>
        <authorList>
            <consortium name="The Broad Institute Genome Sequencing Platform"/>
            <person name="Birren B."/>
            <person name="Lander E."/>
            <person name="Galagan J."/>
            <person name="Cuomo C."/>
            <person name="Devon K."/>
            <person name="Jaffe D."/>
            <person name="Butler J."/>
            <person name="Alvarez P."/>
            <person name="Gnerre S."/>
            <person name="Grabherr M."/>
            <person name="Kleber M."/>
            <person name="Mauceli E."/>
            <person name="Brockman W."/>
            <person name="Young S."/>
            <person name="LaButti K."/>
            <person name="Sykes S."/>
            <person name="DeCaprio D."/>
            <person name="Crawford M."/>
            <person name="Koehrsen M."/>
            <person name="Engels R."/>
            <person name="Montgomery P."/>
            <person name="Pearson M."/>
            <person name="Howarth C."/>
            <person name="Larson L."/>
            <person name="White J."/>
            <person name="O'Leary S."/>
            <person name="Kodira C."/>
            <person name="Zeng Q."/>
            <person name="Yandava C."/>
            <person name="Alvarado L."/>
            <person name="Longcore J."/>
            <person name="James T."/>
        </authorList>
    </citation>
    <scope>NUCLEOTIDE SEQUENCE [LARGE SCALE GENOMIC DNA]</scope>
    <source>
        <strain evidence="2 3">JEL423</strain>
    </source>
</reference>
<keyword evidence="1" id="KW-1133">Transmembrane helix</keyword>
<evidence type="ECO:0000313" key="2">
    <source>
        <dbReference type="EMBL" id="OAJ42418.1"/>
    </source>
</evidence>
<proteinExistence type="predicted"/>
<feature type="transmembrane region" description="Helical" evidence="1">
    <location>
        <begin position="12"/>
        <end position="34"/>
    </location>
</feature>
<sequence>MLFVGMLKPQHFKVCMLTAVAVALLMIAVSMVLLNSNMYLPTSSDTLALQPATVNRTHSDQHVKPRIVASLSTFPGRMEQVRLSLGSLFAQSLSLDAIYIHIPDKIERFNLTIDEVELSKNIEELKVKFGSKLHILRGKDYGPATKLLGTLKIEREPDTLIVTVDDDTEYHNDTMSELYRGYREHPTHFIAVACEELVGFLKNSWSYITDDRECKGWACAYKGIMYRVGMFDDSIFDLTGVPHGCVVHDDVFLSGFLYRKGFRPYHLQLPFDSVKEHHWRPKFTVGSTPNVKELQKECIKYFNFFQ</sequence>
<dbReference type="EMBL" id="DS022307">
    <property type="protein sequence ID" value="OAJ42418.1"/>
    <property type="molecule type" value="Genomic_DNA"/>
</dbReference>
<dbReference type="Proteomes" id="UP000077115">
    <property type="component" value="Unassembled WGS sequence"/>
</dbReference>
<dbReference type="AlphaFoldDB" id="A0A177WQL9"/>
<dbReference type="OrthoDB" id="414863at2759"/>
<dbReference type="SUPFAM" id="SSF53448">
    <property type="entry name" value="Nucleotide-diphospho-sugar transferases"/>
    <property type="match status" value="1"/>
</dbReference>
<keyword evidence="1" id="KW-0472">Membrane</keyword>
<dbReference type="STRING" id="403673.A0A177WQL9"/>
<evidence type="ECO:0008006" key="4">
    <source>
        <dbReference type="Google" id="ProtNLM"/>
    </source>
</evidence>
<dbReference type="InterPro" id="IPR029044">
    <property type="entry name" value="Nucleotide-diphossugar_trans"/>
</dbReference>
<dbReference type="VEuPathDB" id="FungiDB:BDEG_25869"/>
<reference evidence="2 3" key="2">
    <citation type="submission" date="2016-05" db="EMBL/GenBank/DDBJ databases">
        <title>Lineage-specific infection strategies underlie the spectrum of fungal disease in amphibians.</title>
        <authorList>
            <person name="Cuomo C.A."/>
            <person name="Farrer R.A."/>
            <person name="James T."/>
            <person name="Longcore J."/>
            <person name="Birren B."/>
        </authorList>
    </citation>
    <scope>NUCLEOTIDE SEQUENCE [LARGE SCALE GENOMIC DNA]</scope>
    <source>
        <strain evidence="2 3">JEL423</strain>
    </source>
</reference>
<dbReference type="eggNOG" id="ENOG502SB5G">
    <property type="taxonomic scope" value="Eukaryota"/>
</dbReference>
<evidence type="ECO:0000256" key="1">
    <source>
        <dbReference type="SAM" id="Phobius"/>
    </source>
</evidence>
<evidence type="ECO:0000313" key="3">
    <source>
        <dbReference type="Proteomes" id="UP000077115"/>
    </source>
</evidence>